<protein>
    <submittedName>
        <fullName evidence="4">Putative N-acetyltransferase YhbS</fullName>
    </submittedName>
</protein>
<keyword evidence="2" id="KW-0012">Acyltransferase</keyword>
<dbReference type="CDD" id="cd04301">
    <property type="entry name" value="NAT_SF"/>
    <property type="match status" value="1"/>
</dbReference>
<dbReference type="Pfam" id="PF00583">
    <property type="entry name" value="Acetyltransf_1"/>
    <property type="match status" value="1"/>
</dbReference>
<dbReference type="EMBL" id="JACHEF010000008">
    <property type="protein sequence ID" value="MBB6413611.1"/>
    <property type="molecule type" value="Genomic_DNA"/>
</dbReference>
<evidence type="ECO:0000256" key="1">
    <source>
        <dbReference type="ARBA" id="ARBA00022679"/>
    </source>
</evidence>
<evidence type="ECO:0000256" key="2">
    <source>
        <dbReference type="ARBA" id="ARBA00023315"/>
    </source>
</evidence>
<dbReference type="Gene3D" id="3.40.630.30">
    <property type="match status" value="1"/>
</dbReference>
<dbReference type="InterPro" id="IPR000182">
    <property type="entry name" value="GNAT_dom"/>
</dbReference>
<evidence type="ECO:0000313" key="5">
    <source>
        <dbReference type="Proteomes" id="UP000556329"/>
    </source>
</evidence>
<dbReference type="InterPro" id="IPR050832">
    <property type="entry name" value="Bact_Acetyltransf"/>
</dbReference>
<dbReference type="PANTHER" id="PTHR43877:SF2">
    <property type="entry name" value="AMINOALKYLPHOSPHONATE N-ACETYLTRANSFERASE-RELATED"/>
    <property type="match status" value="1"/>
</dbReference>
<evidence type="ECO:0000313" key="4">
    <source>
        <dbReference type="EMBL" id="MBB6413611.1"/>
    </source>
</evidence>
<organism evidence="4 5">
    <name type="scientific">Mesorhizobium sangaii</name>
    <dbReference type="NCBI Taxonomy" id="505389"/>
    <lineage>
        <taxon>Bacteria</taxon>
        <taxon>Pseudomonadati</taxon>
        <taxon>Pseudomonadota</taxon>
        <taxon>Alphaproteobacteria</taxon>
        <taxon>Hyphomicrobiales</taxon>
        <taxon>Phyllobacteriaceae</taxon>
        <taxon>Mesorhizobium</taxon>
    </lineage>
</organism>
<dbReference type="Proteomes" id="UP000556329">
    <property type="component" value="Unassembled WGS sequence"/>
</dbReference>
<feature type="domain" description="N-acetyltransferase" evidence="3">
    <location>
        <begin position="7"/>
        <end position="162"/>
    </location>
</feature>
<dbReference type="InterPro" id="IPR016181">
    <property type="entry name" value="Acyl_CoA_acyltransferase"/>
</dbReference>
<keyword evidence="5" id="KW-1185">Reference proteome</keyword>
<accession>A0A841PI28</accession>
<name>A0A841PI28_9HYPH</name>
<dbReference type="GO" id="GO:0016747">
    <property type="term" value="F:acyltransferase activity, transferring groups other than amino-acyl groups"/>
    <property type="evidence" value="ECO:0007669"/>
    <property type="project" value="InterPro"/>
</dbReference>
<dbReference type="AlphaFoldDB" id="A0A841PI28"/>
<keyword evidence="1 4" id="KW-0808">Transferase</keyword>
<dbReference type="PANTHER" id="PTHR43877">
    <property type="entry name" value="AMINOALKYLPHOSPHONATE N-ACETYLTRANSFERASE-RELATED-RELATED"/>
    <property type="match status" value="1"/>
</dbReference>
<gene>
    <name evidence="4" type="ORF">HNQ71_006315</name>
</gene>
<reference evidence="4 5" key="1">
    <citation type="submission" date="2020-08" db="EMBL/GenBank/DDBJ databases">
        <title>Genomic Encyclopedia of Type Strains, Phase IV (KMG-IV): sequencing the most valuable type-strain genomes for metagenomic binning, comparative biology and taxonomic classification.</title>
        <authorList>
            <person name="Goeker M."/>
        </authorList>
    </citation>
    <scope>NUCLEOTIDE SEQUENCE [LARGE SCALE GENOMIC DNA]</scope>
    <source>
        <strain evidence="4 5">DSM 100039</strain>
    </source>
</reference>
<evidence type="ECO:0000259" key="3">
    <source>
        <dbReference type="PROSITE" id="PS51186"/>
    </source>
</evidence>
<proteinExistence type="predicted"/>
<dbReference type="PROSITE" id="PS51186">
    <property type="entry name" value="GNAT"/>
    <property type="match status" value="1"/>
</dbReference>
<sequence>MDRTEAVSITRIPADFDRWDDVLALIMHAFATMDGVIDPPSSAHLLTAETLRDKARCETGFVAFEGDRIVGCVFALERTAEFYVGKLAVAPDCQGQGIGRRLMLAVEDLARSRGKAAVELQTRIELTGNHAAFARLGFHETERTAHEGYIWPTSITMRKVLA</sequence>
<dbReference type="RefSeq" id="WP_184877582.1">
    <property type="nucleotide sequence ID" value="NZ_JACHEF010000008.1"/>
</dbReference>
<comment type="caution">
    <text evidence="4">The sequence shown here is derived from an EMBL/GenBank/DDBJ whole genome shotgun (WGS) entry which is preliminary data.</text>
</comment>
<dbReference type="SUPFAM" id="SSF55729">
    <property type="entry name" value="Acyl-CoA N-acyltransferases (Nat)"/>
    <property type="match status" value="1"/>
</dbReference>